<dbReference type="PROSITE" id="PS51257">
    <property type="entry name" value="PROKAR_LIPOPROTEIN"/>
    <property type="match status" value="1"/>
</dbReference>
<organism evidence="2 3">
    <name type="scientific">Flavobacterium terrae</name>
    <dbReference type="NCBI Taxonomy" id="415425"/>
    <lineage>
        <taxon>Bacteria</taxon>
        <taxon>Pseudomonadati</taxon>
        <taxon>Bacteroidota</taxon>
        <taxon>Flavobacteriia</taxon>
        <taxon>Flavobacteriales</taxon>
        <taxon>Flavobacteriaceae</taxon>
        <taxon>Flavobacterium</taxon>
    </lineage>
</organism>
<sequence length="135" mass="15572">MKKVVVFFLIVMTSMSCSNDDGNNFHYEYIPVDSVVLPSEFKKDSIYELPFKYVRPTTCHFFDGFYYDRNSNIRTIAIVNGVVEQDNCTTAPINPMTEILRFIPTTEASYIFKLWKGEDSNGNDIYDEIEVPVVP</sequence>
<dbReference type="AlphaFoldDB" id="A0A1M6AHA0"/>
<feature type="signal peptide" evidence="1">
    <location>
        <begin position="1"/>
        <end position="18"/>
    </location>
</feature>
<protein>
    <recommendedName>
        <fullName evidence="4">Bacterial repeat domain-containing protein</fullName>
    </recommendedName>
</protein>
<dbReference type="EMBL" id="FQZI01000001">
    <property type="protein sequence ID" value="SHI35900.1"/>
    <property type="molecule type" value="Genomic_DNA"/>
</dbReference>
<proteinExistence type="predicted"/>
<evidence type="ECO:0000313" key="3">
    <source>
        <dbReference type="Proteomes" id="UP000184488"/>
    </source>
</evidence>
<evidence type="ECO:0000256" key="1">
    <source>
        <dbReference type="SAM" id="SignalP"/>
    </source>
</evidence>
<dbReference type="Proteomes" id="UP000184488">
    <property type="component" value="Unassembled WGS sequence"/>
</dbReference>
<accession>A0A1M6AHA0</accession>
<reference evidence="3" key="1">
    <citation type="submission" date="2016-11" db="EMBL/GenBank/DDBJ databases">
        <authorList>
            <person name="Varghese N."/>
            <person name="Submissions S."/>
        </authorList>
    </citation>
    <scope>NUCLEOTIDE SEQUENCE [LARGE SCALE GENOMIC DNA]</scope>
    <source>
        <strain evidence="3">DSM 18829</strain>
    </source>
</reference>
<name>A0A1M6AHA0_9FLAO</name>
<keyword evidence="1" id="KW-0732">Signal</keyword>
<dbReference type="RefSeq" id="WP_073307746.1">
    <property type="nucleotide sequence ID" value="NZ_FQZI01000001.1"/>
</dbReference>
<dbReference type="STRING" id="415425.SAMN05444363_0217"/>
<feature type="chain" id="PRO_5013200671" description="Bacterial repeat domain-containing protein" evidence="1">
    <location>
        <begin position="19"/>
        <end position="135"/>
    </location>
</feature>
<dbReference type="OrthoDB" id="893802at2"/>
<keyword evidence="3" id="KW-1185">Reference proteome</keyword>
<evidence type="ECO:0008006" key="4">
    <source>
        <dbReference type="Google" id="ProtNLM"/>
    </source>
</evidence>
<evidence type="ECO:0000313" key="2">
    <source>
        <dbReference type="EMBL" id="SHI35900.1"/>
    </source>
</evidence>
<gene>
    <name evidence="2" type="ORF">SAMN05444363_0217</name>
</gene>